<dbReference type="Pfam" id="PF15612">
    <property type="entry name" value="WHIM1"/>
    <property type="match status" value="1"/>
</dbReference>
<feature type="compositionally biased region" description="Basic and acidic residues" evidence="6">
    <location>
        <begin position="1777"/>
        <end position="1790"/>
    </location>
</feature>
<dbReference type="PROSITE" id="PS50827">
    <property type="entry name" value="DDT"/>
    <property type="match status" value="1"/>
</dbReference>
<keyword evidence="11" id="KW-1185">Reference proteome</keyword>
<dbReference type="GO" id="GO:0006357">
    <property type="term" value="P:regulation of transcription by RNA polymerase II"/>
    <property type="evidence" value="ECO:0007669"/>
    <property type="project" value="InterPro"/>
</dbReference>
<evidence type="ECO:0000256" key="5">
    <source>
        <dbReference type="RuleBase" id="RU000682"/>
    </source>
</evidence>
<dbReference type="InterPro" id="IPR028941">
    <property type="entry name" value="WHIM2_dom"/>
</dbReference>
<dbReference type="Gene3D" id="1.10.10.60">
    <property type="entry name" value="Homeodomain-like"/>
    <property type="match status" value="1"/>
</dbReference>
<dbReference type="PROSITE" id="PS51913">
    <property type="entry name" value="HTH_HARE"/>
    <property type="match status" value="1"/>
</dbReference>
<dbReference type="SMART" id="SM00571">
    <property type="entry name" value="DDT"/>
    <property type="match status" value="1"/>
</dbReference>
<feature type="compositionally biased region" description="Basic and acidic residues" evidence="6">
    <location>
        <begin position="1681"/>
        <end position="1690"/>
    </location>
</feature>
<dbReference type="OMA" id="ATQENCS"/>
<feature type="compositionally biased region" description="Acidic residues" evidence="6">
    <location>
        <begin position="1791"/>
        <end position="1818"/>
    </location>
</feature>
<feature type="region of interest" description="Disordered" evidence="6">
    <location>
        <begin position="850"/>
        <end position="887"/>
    </location>
</feature>
<keyword evidence="4 5" id="KW-0371">Homeobox</keyword>
<feature type="domain" description="DDT" evidence="8">
    <location>
        <begin position="577"/>
        <end position="636"/>
    </location>
</feature>
<dbReference type="Pfam" id="PF05066">
    <property type="entry name" value="HARE-HTH"/>
    <property type="match status" value="1"/>
</dbReference>
<dbReference type="InterPro" id="IPR001356">
    <property type="entry name" value="HD"/>
</dbReference>
<feature type="compositionally biased region" description="Acidic residues" evidence="6">
    <location>
        <begin position="856"/>
        <end position="887"/>
    </location>
</feature>
<dbReference type="PROSITE" id="PS50071">
    <property type="entry name" value="HOMEOBOX_2"/>
    <property type="match status" value="1"/>
</dbReference>
<organism evidence="10 11">
    <name type="scientific">Taxus chinensis</name>
    <name type="common">Chinese yew</name>
    <name type="synonym">Taxus wallichiana var. chinensis</name>
    <dbReference type="NCBI Taxonomy" id="29808"/>
    <lineage>
        <taxon>Eukaryota</taxon>
        <taxon>Viridiplantae</taxon>
        <taxon>Streptophyta</taxon>
        <taxon>Embryophyta</taxon>
        <taxon>Tracheophyta</taxon>
        <taxon>Spermatophyta</taxon>
        <taxon>Pinopsida</taxon>
        <taxon>Pinidae</taxon>
        <taxon>Conifers II</taxon>
        <taxon>Cupressales</taxon>
        <taxon>Taxaceae</taxon>
        <taxon>Taxus</taxon>
    </lineage>
</organism>
<evidence type="ECO:0000259" key="9">
    <source>
        <dbReference type="PROSITE" id="PS51913"/>
    </source>
</evidence>
<evidence type="ECO:0000256" key="6">
    <source>
        <dbReference type="SAM" id="MobiDB-lite"/>
    </source>
</evidence>
<dbReference type="InterPro" id="IPR007759">
    <property type="entry name" value="Asxl_HARE-HTH"/>
</dbReference>
<feature type="domain" description="HTH HARE-type" evidence="9">
    <location>
        <begin position="759"/>
        <end position="828"/>
    </location>
</feature>
<evidence type="ECO:0000256" key="3">
    <source>
        <dbReference type="ARBA" id="ARBA00023242"/>
    </source>
</evidence>
<feature type="compositionally biased region" description="Basic residues" evidence="6">
    <location>
        <begin position="1655"/>
        <end position="1667"/>
    </location>
</feature>
<dbReference type="PANTHER" id="PTHR36968">
    <property type="entry name" value="HOMEOBOX-DDT DOMAIN PROTEIN RLT2"/>
    <property type="match status" value="1"/>
</dbReference>
<evidence type="ECO:0000256" key="4">
    <source>
        <dbReference type="PROSITE-ProRule" id="PRU00108"/>
    </source>
</evidence>
<comment type="caution">
    <text evidence="10">The sequence shown here is derived from an EMBL/GenBank/DDBJ whole genome shotgun (WGS) entry which is preliminary data.</text>
</comment>
<evidence type="ECO:0000256" key="2">
    <source>
        <dbReference type="ARBA" id="ARBA00023163"/>
    </source>
</evidence>
<proteinExistence type="predicted"/>
<name>A0AA38LI52_TAXCH</name>
<dbReference type="GO" id="GO:0005634">
    <property type="term" value="C:nucleus"/>
    <property type="evidence" value="ECO:0007669"/>
    <property type="project" value="UniProtKB-SubCell"/>
</dbReference>
<dbReference type="InterPro" id="IPR028942">
    <property type="entry name" value="WHIM1_dom"/>
</dbReference>
<feature type="compositionally biased region" description="Basic residues" evidence="6">
    <location>
        <begin position="1596"/>
        <end position="1612"/>
    </location>
</feature>
<feature type="domain" description="Homeobox" evidence="7">
    <location>
        <begin position="8"/>
        <end position="68"/>
    </location>
</feature>
<feature type="compositionally biased region" description="Basic and acidic residues" evidence="6">
    <location>
        <begin position="1"/>
        <end position="12"/>
    </location>
</feature>
<feature type="region of interest" description="Disordered" evidence="6">
    <location>
        <begin position="1573"/>
        <end position="1818"/>
    </location>
</feature>
<dbReference type="CDD" id="cd00086">
    <property type="entry name" value="homeodomain"/>
    <property type="match status" value="1"/>
</dbReference>
<gene>
    <name evidence="10" type="ORF">KI387_016486</name>
</gene>
<feature type="region of interest" description="Disordered" evidence="6">
    <location>
        <begin position="926"/>
        <end position="949"/>
    </location>
</feature>
<feature type="compositionally biased region" description="Pro residues" evidence="6">
    <location>
        <begin position="82"/>
        <end position="105"/>
    </location>
</feature>
<keyword evidence="2" id="KW-0804">Transcription</keyword>
<dbReference type="SUPFAM" id="SSF46689">
    <property type="entry name" value="Homeodomain-like"/>
    <property type="match status" value="1"/>
</dbReference>
<feature type="non-terminal residue" evidence="10">
    <location>
        <position position="1818"/>
    </location>
</feature>
<evidence type="ECO:0000313" key="10">
    <source>
        <dbReference type="EMBL" id="KAH9321847.1"/>
    </source>
</evidence>
<dbReference type="InterPro" id="IPR018501">
    <property type="entry name" value="DDT_dom"/>
</dbReference>
<dbReference type="SMART" id="SM00389">
    <property type="entry name" value="HOX"/>
    <property type="match status" value="1"/>
</dbReference>
<evidence type="ECO:0000259" key="7">
    <source>
        <dbReference type="PROSITE" id="PS50071"/>
    </source>
</evidence>
<evidence type="ECO:0000313" key="11">
    <source>
        <dbReference type="Proteomes" id="UP000824469"/>
    </source>
</evidence>
<dbReference type="GO" id="GO:0003677">
    <property type="term" value="F:DNA binding"/>
    <property type="evidence" value="ECO:0007669"/>
    <property type="project" value="UniProtKB-UniRule"/>
</dbReference>
<reference evidence="10 11" key="1">
    <citation type="journal article" date="2021" name="Nat. Plants">
        <title>The Taxus genome provides insights into paclitaxel biosynthesis.</title>
        <authorList>
            <person name="Xiong X."/>
            <person name="Gou J."/>
            <person name="Liao Q."/>
            <person name="Li Y."/>
            <person name="Zhou Q."/>
            <person name="Bi G."/>
            <person name="Li C."/>
            <person name="Du R."/>
            <person name="Wang X."/>
            <person name="Sun T."/>
            <person name="Guo L."/>
            <person name="Liang H."/>
            <person name="Lu P."/>
            <person name="Wu Y."/>
            <person name="Zhang Z."/>
            <person name="Ro D.K."/>
            <person name="Shang Y."/>
            <person name="Huang S."/>
            <person name="Yan J."/>
        </authorList>
    </citation>
    <scope>NUCLEOTIDE SEQUENCE [LARGE SCALE GENOMIC DNA]</scope>
    <source>
        <strain evidence="10">Ta-2019</strain>
    </source>
</reference>
<accession>A0AA38LI52</accession>
<dbReference type="EMBL" id="JAHRHJ020000003">
    <property type="protein sequence ID" value="KAH9321847.1"/>
    <property type="molecule type" value="Genomic_DNA"/>
</dbReference>
<dbReference type="Pfam" id="PF02791">
    <property type="entry name" value="DDT"/>
    <property type="match status" value="1"/>
</dbReference>
<dbReference type="InterPro" id="IPR044977">
    <property type="entry name" value="RLT1-3"/>
</dbReference>
<comment type="subcellular location">
    <subcellularLocation>
        <location evidence="1 4 5">Nucleus</location>
    </subcellularLocation>
</comment>
<feature type="compositionally biased region" description="Low complexity" evidence="6">
    <location>
        <begin position="1668"/>
        <end position="1677"/>
    </location>
</feature>
<feature type="compositionally biased region" description="Basic and acidic residues" evidence="6">
    <location>
        <begin position="68"/>
        <end position="80"/>
    </location>
</feature>
<keyword evidence="3 4" id="KW-0539">Nucleus</keyword>
<keyword evidence="4 5" id="KW-0238">DNA-binding</keyword>
<evidence type="ECO:0000259" key="8">
    <source>
        <dbReference type="PROSITE" id="PS50827"/>
    </source>
</evidence>
<dbReference type="Pfam" id="PF00046">
    <property type="entry name" value="Homeodomain"/>
    <property type="match status" value="1"/>
</dbReference>
<feature type="compositionally biased region" description="Acidic residues" evidence="6">
    <location>
        <begin position="1708"/>
        <end position="1724"/>
    </location>
</feature>
<feature type="region of interest" description="Disordered" evidence="6">
    <location>
        <begin position="427"/>
        <end position="458"/>
    </location>
</feature>
<dbReference type="Proteomes" id="UP000824469">
    <property type="component" value="Unassembled WGS sequence"/>
</dbReference>
<sequence>MEVERERKDSNTKRKMKTPTQLDILEKTYANDNYPSEPVRAELSLQLGLTDRQLQMWFCHRRLKDKKPKKDKDKDKDKEQPAPTPSPPPPPPPPPAPAPVPAPAPAPVHAHALPLMVNYYSDYDARRQRSSKPNYEEGAWTKKSQALALQHLSSAEFRAIASVEAQLGEPLQEDGPILGVEFDPLPPGAFDSPIVPISEQYKQGGHHYEKLFDGQDARFNKRSSVLLNSEHVPLATPSSGKRKIAIGNVPPIHTQTGTRAPQEYQFLPEQPSGRHDTYERATKSRFYENRFEGLGSNVPSLSTAGNLLHRHDQLTAGCNFQNQISNSSILPQENRPGHIFSRDNVDYEGLQQKDSYTGFGFDGHYGAHQGLGADDAYLQTEKHALYQDQDQARIEKKRKNEEARIAKEVEAHEKRIRKELEKQEIMRRKMEEKQDREKRKEEERMMREKQREEERMHRENRRLIERREKILQKESKRAEKMRLKEDLRREKEAARQKAANERATARKLARESMEHIEDERLELMEAAASAKGLSSIFLLDNDTLQQLEGYKGILGLFPPKSVKMKTPFAVRPWTDSQQNVGNLLMVWRFIITFADVLGLWPFTLDEFVQAMHDYDSRLLGEIHVSLLKTIVKDIEDAACATSNVLGANQNNVSLAGGGHPQLVEAAFAWGFDIREWHQHLNPLTWPEVLRQFALAAGFGPQWKKCKLLHEHLRDENEGQEGEDAVSTLRSGVAAANAVAMMQGKGSGHSRRCRYRLTPGTVKYAAFHVLSLEGGSGLTILEVADKIQESGLRDLTTSKTPEASIAAALSRDSNLFERVAPSTYCVRPAFRKDPNDAEAVLQAAREKIQSFQSGFSDSEEAEKDTEDAEEVERDEEYDCDDVEDADDLDGPVNSAKVIFCLKEGKVLKSLGTIEKEKCQATEPCTRRSMSPEVDRSPKHKSSVFLESAEDVKQDDFKDMSSNGDGDSHTMEHMHRGTEIDESHTGEPWVQGLMEGDYSDLSVEERLNALVALIGVANEGNTIRVVLEERQEAANALKRQMWAEAQLDKKRLKEEQLSRTQALSFGGIKSEGAINNTFFDGGQNPFVGRENKESEISVFHQPKCEGLVDVIPAPNHFSASTNSALLGENNVLLPDNSLGQEASMVQVGCMIEKSRAQVKASIGQRAEELYVYRSIPLGQDRRHNRYWQFVTCPSGSDPGSGRIFFESHGDGHWKVIDTCEAFDALLASLDTRGVREAHLHVVLQKLESSFKQAVRKCSLTGKKISLICGREGKTEFEEGSSYSGCVMEDGTTGGTIGNHTSRSLDVSRSFTIELGRSNTENEHALERYMDFEKWLWTECLKPSVLNAAKLRKKRCCEMLRSCEVCHEVYWSKDKHCSCCHCTFESSHKFEVKFSQHVLDCEEKKRKKDLNWRLEGPTWAFPSRVQLLKVAIAAVEASIPSEALKTFWTEGYRRSWGLSLKSATCPAELLQIITQLEVAVNRDWLSSTFETTKELLDFISGGMGIEENNLVLSEVSVLPWIPHTTAAVALRLMAFDHSLSYSLDQKTEKQAANDFEETNIQSNVAVKNIQELEACENAPPSEEDRKEMTWTDSANGRNTRGRRGGRPPGRGRGRGGKNGVPKMESGLGNLNNASKRKLHFSEEGTFDNTEDQKTVRGQARRGRSSKRGRGRSTCSSRQRQLGMHKRDEKEREASQFTSLGLGVENHFSVEMGEDDEPSDGSESIEGEEWVRQDDSGEGENNVENCHYNEEDNIGDSFEQDEDVDEACEDGQATEDEFGDGDVKYEDGYYARDGEAEDSEAGEAVEVDIESEDEDEDDEEGS</sequence>
<protein>
    <submittedName>
        <fullName evidence="10">Uncharacterized protein</fullName>
    </submittedName>
</protein>
<dbReference type="InterPro" id="IPR009057">
    <property type="entry name" value="Homeodomain-like_sf"/>
</dbReference>
<dbReference type="Pfam" id="PF15613">
    <property type="entry name" value="WSD"/>
    <property type="match status" value="1"/>
</dbReference>
<evidence type="ECO:0000256" key="1">
    <source>
        <dbReference type="ARBA" id="ARBA00004123"/>
    </source>
</evidence>
<feature type="compositionally biased region" description="Acidic residues" evidence="6">
    <location>
        <begin position="1747"/>
        <end position="1776"/>
    </location>
</feature>
<dbReference type="PANTHER" id="PTHR36968:SF5">
    <property type="entry name" value="HOMEOBOX-DDT DOMAIN PROTEIN RLT2"/>
    <property type="match status" value="1"/>
</dbReference>
<feature type="DNA-binding region" description="Homeobox" evidence="4">
    <location>
        <begin position="10"/>
        <end position="69"/>
    </location>
</feature>
<feature type="region of interest" description="Disordered" evidence="6">
    <location>
        <begin position="1"/>
        <end position="36"/>
    </location>
</feature>
<feature type="region of interest" description="Disordered" evidence="6">
    <location>
        <begin position="58"/>
        <end position="105"/>
    </location>
</feature>